<dbReference type="Pfam" id="PF13473">
    <property type="entry name" value="Cupredoxin_1"/>
    <property type="match status" value="1"/>
</dbReference>
<evidence type="ECO:0000313" key="3">
    <source>
        <dbReference type="EMBL" id="CAA9514252.1"/>
    </source>
</evidence>
<evidence type="ECO:0000256" key="1">
    <source>
        <dbReference type="SAM" id="MobiDB-lite"/>
    </source>
</evidence>
<protein>
    <recommendedName>
        <fullName evidence="2">EfeO-type cupredoxin-like domain-containing protein</fullName>
    </recommendedName>
</protein>
<dbReference type="InterPro" id="IPR008972">
    <property type="entry name" value="Cupredoxin"/>
</dbReference>
<proteinExistence type="predicted"/>
<gene>
    <name evidence="3" type="ORF">AVDCRST_MAG69-2668</name>
</gene>
<reference evidence="3" key="1">
    <citation type="submission" date="2020-02" db="EMBL/GenBank/DDBJ databases">
        <authorList>
            <person name="Meier V. D."/>
        </authorList>
    </citation>
    <scope>NUCLEOTIDE SEQUENCE</scope>
    <source>
        <strain evidence="3">AVDCRST_MAG69</strain>
    </source>
</reference>
<dbReference type="AlphaFoldDB" id="A0A6J4T681"/>
<sequence>MKGLLAFGALLAVILLGLGLWTATPMGGGGLTEEGGAGQDLQGREQGPAPGVVPQDRDGAAAQEPVQGRVEIVDGRFSPSTVEVPQHSVVTFINRDDATRAIDFEDDRLDDAEIRPGAAHTVTAPGVGRFRFSATGGAEATGEIVVRRSGR</sequence>
<evidence type="ECO:0000259" key="2">
    <source>
        <dbReference type="Pfam" id="PF13473"/>
    </source>
</evidence>
<dbReference type="Gene3D" id="2.60.40.420">
    <property type="entry name" value="Cupredoxins - blue copper proteins"/>
    <property type="match status" value="1"/>
</dbReference>
<dbReference type="EMBL" id="CADCVP010000293">
    <property type="protein sequence ID" value="CAA9514252.1"/>
    <property type="molecule type" value="Genomic_DNA"/>
</dbReference>
<feature type="region of interest" description="Disordered" evidence="1">
    <location>
        <begin position="31"/>
        <end position="65"/>
    </location>
</feature>
<accession>A0A6J4T681</accession>
<name>A0A6J4T681_9ACTN</name>
<organism evidence="3">
    <name type="scientific">uncultured Solirubrobacteraceae bacterium</name>
    <dbReference type="NCBI Taxonomy" id="1162706"/>
    <lineage>
        <taxon>Bacteria</taxon>
        <taxon>Bacillati</taxon>
        <taxon>Actinomycetota</taxon>
        <taxon>Thermoleophilia</taxon>
        <taxon>Solirubrobacterales</taxon>
        <taxon>Solirubrobacteraceae</taxon>
        <taxon>environmental samples</taxon>
    </lineage>
</organism>
<dbReference type="SUPFAM" id="SSF49503">
    <property type="entry name" value="Cupredoxins"/>
    <property type="match status" value="1"/>
</dbReference>
<feature type="domain" description="EfeO-type cupredoxin-like" evidence="2">
    <location>
        <begin position="62"/>
        <end position="146"/>
    </location>
</feature>
<dbReference type="InterPro" id="IPR028096">
    <property type="entry name" value="EfeO_Cupredoxin"/>
</dbReference>